<protein>
    <submittedName>
        <fullName evidence="7">AP-3 complex subunit beta-2</fullName>
    </submittedName>
</protein>
<dbReference type="InterPro" id="IPR026739">
    <property type="entry name" value="AP_beta"/>
</dbReference>
<comment type="caution">
    <text evidence="7">The sequence shown here is derived from an EMBL/GenBank/DDBJ whole genome shotgun (WGS) entry which is preliminary data.</text>
</comment>
<evidence type="ECO:0000256" key="2">
    <source>
        <dbReference type="ARBA" id="ARBA00006613"/>
    </source>
</evidence>
<dbReference type="GO" id="GO:0012505">
    <property type="term" value="C:endomembrane system"/>
    <property type="evidence" value="ECO:0007669"/>
    <property type="project" value="UniProtKB-SubCell"/>
</dbReference>
<evidence type="ECO:0000259" key="6">
    <source>
        <dbReference type="Pfam" id="PF01602"/>
    </source>
</evidence>
<evidence type="ECO:0000256" key="4">
    <source>
        <dbReference type="ARBA" id="ARBA00022927"/>
    </source>
</evidence>
<dbReference type="InterPro" id="IPR011989">
    <property type="entry name" value="ARM-like"/>
</dbReference>
<gene>
    <name evidence="7" type="primary">Ap3b2</name>
    <name evidence="7" type="ORF">L345_07269</name>
</gene>
<dbReference type="SUPFAM" id="SSF48371">
    <property type="entry name" value="ARM repeat"/>
    <property type="match status" value="1"/>
</dbReference>
<evidence type="ECO:0000256" key="5">
    <source>
        <dbReference type="ARBA" id="ARBA00023136"/>
    </source>
</evidence>
<feature type="non-terminal residue" evidence="7">
    <location>
        <position position="635"/>
    </location>
</feature>
<feature type="domain" description="Clathrin/coatomer adaptor adaptin-like N-terminal" evidence="6">
    <location>
        <begin position="1"/>
        <end position="554"/>
    </location>
</feature>
<dbReference type="GO" id="GO:0030117">
    <property type="term" value="C:membrane coat"/>
    <property type="evidence" value="ECO:0007669"/>
    <property type="project" value="InterPro"/>
</dbReference>
<dbReference type="OrthoDB" id="302453at2759"/>
<dbReference type="InterPro" id="IPR002553">
    <property type="entry name" value="Clathrin/coatomer_adapt-like_N"/>
</dbReference>
<evidence type="ECO:0000313" key="7">
    <source>
        <dbReference type="EMBL" id="ETE66950.1"/>
    </source>
</evidence>
<dbReference type="GO" id="GO:0030276">
    <property type="term" value="F:clathrin binding"/>
    <property type="evidence" value="ECO:0007669"/>
    <property type="project" value="InterPro"/>
</dbReference>
<dbReference type="Proteomes" id="UP000018936">
    <property type="component" value="Unassembled WGS sequence"/>
</dbReference>
<evidence type="ECO:0000313" key="8">
    <source>
        <dbReference type="Proteomes" id="UP000018936"/>
    </source>
</evidence>
<dbReference type="EMBL" id="AZIM01001422">
    <property type="protein sequence ID" value="ETE66950.1"/>
    <property type="molecule type" value="Genomic_DNA"/>
</dbReference>
<dbReference type="GO" id="GO:0006886">
    <property type="term" value="P:intracellular protein transport"/>
    <property type="evidence" value="ECO:0007669"/>
    <property type="project" value="InterPro"/>
</dbReference>
<evidence type="ECO:0000256" key="1">
    <source>
        <dbReference type="ARBA" id="ARBA00004184"/>
    </source>
</evidence>
<accession>V8NY16</accession>
<keyword evidence="8" id="KW-1185">Reference proteome</keyword>
<keyword evidence="3" id="KW-0813">Transport</keyword>
<dbReference type="PANTHER" id="PTHR11134">
    <property type="entry name" value="ADAPTOR COMPLEX SUBUNIT BETA FAMILY MEMBER"/>
    <property type="match status" value="1"/>
</dbReference>
<dbReference type="InterPro" id="IPR016342">
    <property type="entry name" value="AP_complex_bsu_1_2_4"/>
</dbReference>
<comment type="similarity">
    <text evidence="2">Belongs to the adaptor complexes large subunit family.</text>
</comment>
<dbReference type="Gene3D" id="1.25.10.10">
    <property type="entry name" value="Leucine-rich Repeat Variant"/>
    <property type="match status" value="1"/>
</dbReference>
<reference evidence="7 8" key="1">
    <citation type="journal article" date="2013" name="Proc. Natl. Acad. Sci. U.S.A.">
        <title>The king cobra genome reveals dynamic gene evolution and adaptation in the snake venom system.</title>
        <authorList>
            <person name="Vonk F.J."/>
            <person name="Casewell N.R."/>
            <person name="Henkel C.V."/>
            <person name="Heimberg A.M."/>
            <person name="Jansen H.J."/>
            <person name="McCleary R.J."/>
            <person name="Kerkkamp H.M."/>
            <person name="Vos R.A."/>
            <person name="Guerreiro I."/>
            <person name="Calvete J.J."/>
            <person name="Wuster W."/>
            <person name="Woods A.E."/>
            <person name="Logan J.M."/>
            <person name="Harrison R.A."/>
            <person name="Castoe T.A."/>
            <person name="de Koning A.P."/>
            <person name="Pollock D.D."/>
            <person name="Yandell M."/>
            <person name="Calderon D."/>
            <person name="Renjifo C."/>
            <person name="Currier R.B."/>
            <person name="Salgado D."/>
            <person name="Pla D."/>
            <person name="Sanz L."/>
            <person name="Hyder A.S."/>
            <person name="Ribeiro J.M."/>
            <person name="Arntzen J.W."/>
            <person name="van den Thillart G.E."/>
            <person name="Boetzer M."/>
            <person name="Pirovano W."/>
            <person name="Dirks R.P."/>
            <person name="Spaink H.P."/>
            <person name="Duboule D."/>
            <person name="McGlinn E."/>
            <person name="Kini R.M."/>
            <person name="Richardson M.K."/>
        </authorList>
    </citation>
    <scope>NUCLEOTIDE SEQUENCE</scope>
    <source>
        <tissue evidence="7">Blood</tissue>
    </source>
</reference>
<proteinExistence type="inferred from homology"/>
<keyword evidence="4" id="KW-0653">Protein transport</keyword>
<dbReference type="GO" id="GO:0016192">
    <property type="term" value="P:vesicle-mediated transport"/>
    <property type="evidence" value="ECO:0007669"/>
    <property type="project" value="InterPro"/>
</dbReference>
<dbReference type="AlphaFoldDB" id="V8NY16"/>
<keyword evidence="5" id="KW-0472">Membrane</keyword>
<dbReference type="Pfam" id="PF01602">
    <property type="entry name" value="Adaptin_N"/>
    <property type="match status" value="1"/>
</dbReference>
<comment type="subcellular location">
    <subcellularLocation>
        <location evidence="1">Endomembrane system</location>
        <topology evidence="1">Peripheral membrane protein</topology>
    </subcellularLocation>
</comment>
<organism evidence="7 8">
    <name type="scientific">Ophiophagus hannah</name>
    <name type="common">King cobra</name>
    <name type="synonym">Naja hannah</name>
    <dbReference type="NCBI Taxonomy" id="8665"/>
    <lineage>
        <taxon>Eukaryota</taxon>
        <taxon>Metazoa</taxon>
        <taxon>Chordata</taxon>
        <taxon>Craniata</taxon>
        <taxon>Vertebrata</taxon>
        <taxon>Euteleostomi</taxon>
        <taxon>Lepidosauria</taxon>
        <taxon>Squamata</taxon>
        <taxon>Bifurcata</taxon>
        <taxon>Unidentata</taxon>
        <taxon>Episquamata</taxon>
        <taxon>Toxicofera</taxon>
        <taxon>Serpentes</taxon>
        <taxon>Colubroidea</taxon>
        <taxon>Elapidae</taxon>
        <taxon>Elapinae</taxon>
        <taxon>Ophiophagus</taxon>
    </lineage>
</organism>
<dbReference type="PIRSF" id="PIRSF002291">
    <property type="entry name" value="AP_complex_beta"/>
    <property type="match status" value="1"/>
</dbReference>
<evidence type="ECO:0000256" key="3">
    <source>
        <dbReference type="ARBA" id="ARBA00022448"/>
    </source>
</evidence>
<dbReference type="InterPro" id="IPR016024">
    <property type="entry name" value="ARM-type_fold"/>
</dbReference>
<name>V8NY16_OPHHA</name>
<sequence length="635" mass="71695">MLDSNKDSLKLEAMKRIVAMIARGKNASDLFPAVVKNVACKNIEVKKLVYVYLVRYAEEQQDLALLSISTFQRGLKDPNQLIRASALRVLSSIRVPIIVPIMMLAIKEAASDMSPYVRKTAAHAIPKLYSLDSDQKDQLIEVIEKLLADKTTLVAGSVVMAFEEVCPERIDLIHKNYRKLCNLLIDVEEWGQVVIINMLTRYARTQLEGGKVHVLNLKYLSLFSDGQESLLEESAEKTFYGSEEEDAKDDKAKSTLLAKRKPYVMDPDHRLLLRNTKPLLQSRNAAVVMSVAQLYFHLAPKAEVGVIAKALVRLLRSHSEVQYVVLQNVATMSIKRRGMFEPYLKSFYIRSTDPTQIKILKLEVLTNLANETNISTILREFQTYIRSMDKDFVAATIQAIGRCATNIGRVRDTCLNGLVQLLSNRDELVVAESVVVIKKLLQMQPSQHSEIIKHMAKLTDNIQVPMARASILWLIGEYCEHVPKIAPDVLRKMAKSFTSEEDIVKLQVINLAAKLYLTNSKQSKLLTQYVLNLAKYDQNYDIRDRARFIRQLIVPTEKSGALSKYAKKLFLAQKPAPILESSFKDRDHFQLGSLSHLLNAKAVGYQELPDWPSEAPDPSVRNVEVGLALLFLDDG</sequence>